<organism evidence="2 3">
    <name type="scientific">Sphagnurus paluster</name>
    <dbReference type="NCBI Taxonomy" id="117069"/>
    <lineage>
        <taxon>Eukaryota</taxon>
        <taxon>Fungi</taxon>
        <taxon>Dikarya</taxon>
        <taxon>Basidiomycota</taxon>
        <taxon>Agaricomycotina</taxon>
        <taxon>Agaricomycetes</taxon>
        <taxon>Agaricomycetidae</taxon>
        <taxon>Agaricales</taxon>
        <taxon>Tricholomatineae</taxon>
        <taxon>Lyophyllaceae</taxon>
        <taxon>Sphagnurus</taxon>
    </lineage>
</organism>
<sequence length="527" mass="59753">MSKVVSIWQCRFAAECVADVTARTLTAEAPSYATIMELDRKVRDFPLPEGMDKRHKRKMDSTAAVGGELDSEDEMSNSFIRCVLDHIRETVLMYIHRSFFAQAIIENPVNPLKSPYAHSFLAAYRASSTILKSVKEQFTMWPSSCARFWTMWTFAFSAAVVFGTVVTRGPRSPLAAAAMTELEQACILFTKASVYSIRATKALPILTRLAEKARQALALAKDPSPLAQGGGLHWNINIKQEDTDEEDELSIFAGHTRFVSGKKTPAADSPPTSSQNTYPTPPPQQPHQPTARHGHYQSTPGLQPPASMVPNGWPQEYMSVSPMNEPSPPEVHYSYEPPVRTHRADTYETEPLDWEPEQPRITHVREQHQYRPPLPPAQMQPPRVVPSQYGMPYDPPHAPVRQPQQPQYQYSDADSYSHPSYQEPQQPYSHPLHQEPQQRYASHTPAPHPQHPQPHQYQQQQQRQQVYVSYPPQHLQDPAYKYPAHAPLPNAQLAELGLAARDSRLDERWSTFMQDSGMFDMQDYRGQ</sequence>
<comment type="caution">
    <text evidence="2">The sequence shown here is derived from an EMBL/GenBank/DDBJ whole genome shotgun (WGS) entry which is preliminary data.</text>
</comment>
<feature type="region of interest" description="Disordered" evidence="1">
    <location>
        <begin position="256"/>
        <end position="313"/>
    </location>
</feature>
<dbReference type="CDD" id="cd12148">
    <property type="entry name" value="fungal_TF_MHR"/>
    <property type="match status" value="1"/>
</dbReference>
<dbReference type="AlphaFoldDB" id="A0A9P7FPW7"/>
<name>A0A9P7FPW7_9AGAR</name>
<dbReference type="Proteomes" id="UP000717328">
    <property type="component" value="Unassembled WGS sequence"/>
</dbReference>
<reference evidence="2" key="1">
    <citation type="submission" date="2021-02" db="EMBL/GenBank/DDBJ databases">
        <authorList>
            <person name="Nieuwenhuis M."/>
            <person name="Van De Peppel L.J.J."/>
        </authorList>
    </citation>
    <scope>NUCLEOTIDE SEQUENCE</scope>
    <source>
        <strain evidence="2">D49</strain>
    </source>
</reference>
<feature type="region of interest" description="Disordered" evidence="1">
    <location>
        <begin position="371"/>
        <end position="465"/>
    </location>
</feature>
<gene>
    <name evidence="2" type="ORF">H0H81_012334</name>
</gene>
<evidence type="ECO:0000256" key="1">
    <source>
        <dbReference type="SAM" id="MobiDB-lite"/>
    </source>
</evidence>
<evidence type="ECO:0000313" key="2">
    <source>
        <dbReference type="EMBL" id="KAG5635135.1"/>
    </source>
</evidence>
<evidence type="ECO:0000313" key="3">
    <source>
        <dbReference type="Proteomes" id="UP000717328"/>
    </source>
</evidence>
<dbReference type="OrthoDB" id="3051522at2759"/>
<protein>
    <submittedName>
        <fullName evidence="2">Uncharacterized protein</fullName>
    </submittedName>
</protein>
<reference evidence="2" key="2">
    <citation type="submission" date="2021-10" db="EMBL/GenBank/DDBJ databases">
        <title>Phylogenomics reveals ancestral predisposition of the termite-cultivated fungus Termitomyces towards a domesticated lifestyle.</title>
        <authorList>
            <person name="Auxier B."/>
            <person name="Grum-Grzhimaylo A."/>
            <person name="Cardenas M.E."/>
            <person name="Lodge J.D."/>
            <person name="Laessoe T."/>
            <person name="Pedersen O."/>
            <person name="Smith M.E."/>
            <person name="Kuyper T.W."/>
            <person name="Franco-Molano E.A."/>
            <person name="Baroni T.J."/>
            <person name="Aanen D.K."/>
        </authorList>
    </citation>
    <scope>NUCLEOTIDE SEQUENCE</scope>
    <source>
        <strain evidence="2">D49</strain>
    </source>
</reference>
<accession>A0A9P7FPW7</accession>
<dbReference type="EMBL" id="JABCKI010006171">
    <property type="protein sequence ID" value="KAG5635135.1"/>
    <property type="molecule type" value="Genomic_DNA"/>
</dbReference>
<proteinExistence type="predicted"/>
<feature type="compositionally biased region" description="Low complexity" evidence="1">
    <location>
        <begin position="453"/>
        <end position="465"/>
    </location>
</feature>
<feature type="compositionally biased region" description="Polar residues" evidence="1">
    <location>
        <begin position="412"/>
        <end position="428"/>
    </location>
</feature>
<keyword evidence="3" id="KW-1185">Reference proteome</keyword>
<feature type="compositionally biased region" description="Low complexity" evidence="1">
    <location>
        <begin position="269"/>
        <end position="278"/>
    </location>
</feature>